<dbReference type="Proteomes" id="UP001195724">
    <property type="component" value="Unassembled WGS sequence"/>
</dbReference>
<sequence length="110" mass="11428">MNASAGKVIGGVDLSWVMGARFRVGLDPGNGSYGAASFAAVVSAFLRVPDRELSVAEAARRARVASETVRKVCRDLVAVGHMGNRIVGVNAAGVALANGYRRATRRAGSR</sequence>
<name>A0ABS2S5E8_9PSEU</name>
<reference evidence="1 2" key="1">
    <citation type="submission" date="2021-01" db="EMBL/GenBank/DDBJ databases">
        <title>Sequencing the genomes of 1000 actinobacteria strains.</title>
        <authorList>
            <person name="Klenk H.-P."/>
        </authorList>
    </citation>
    <scope>NUCLEOTIDE SEQUENCE [LARGE SCALE GENOMIC DNA]</scope>
    <source>
        <strain evidence="1 2">DSM 44581</strain>
    </source>
</reference>
<evidence type="ECO:0008006" key="3">
    <source>
        <dbReference type="Google" id="ProtNLM"/>
    </source>
</evidence>
<comment type="caution">
    <text evidence="1">The sequence shown here is derived from an EMBL/GenBank/DDBJ whole genome shotgun (WGS) entry which is preliminary data.</text>
</comment>
<proteinExistence type="predicted"/>
<dbReference type="RefSeq" id="WP_204841495.1">
    <property type="nucleotide sequence ID" value="NZ_JAFBCL010000001.1"/>
</dbReference>
<organism evidence="1 2">
    <name type="scientific">Saccharothrix algeriensis</name>
    <dbReference type="NCBI Taxonomy" id="173560"/>
    <lineage>
        <taxon>Bacteria</taxon>
        <taxon>Bacillati</taxon>
        <taxon>Actinomycetota</taxon>
        <taxon>Actinomycetes</taxon>
        <taxon>Pseudonocardiales</taxon>
        <taxon>Pseudonocardiaceae</taxon>
        <taxon>Saccharothrix</taxon>
    </lineage>
</organism>
<evidence type="ECO:0000313" key="2">
    <source>
        <dbReference type="Proteomes" id="UP001195724"/>
    </source>
</evidence>
<keyword evidence="2" id="KW-1185">Reference proteome</keyword>
<protein>
    <recommendedName>
        <fullName evidence="3">HTH iclR-type domain-containing protein</fullName>
    </recommendedName>
</protein>
<gene>
    <name evidence="1" type="ORF">JOE68_001398</name>
</gene>
<accession>A0ABS2S5E8</accession>
<dbReference type="EMBL" id="JAFBCL010000001">
    <property type="protein sequence ID" value="MBM7810533.1"/>
    <property type="molecule type" value="Genomic_DNA"/>
</dbReference>
<evidence type="ECO:0000313" key="1">
    <source>
        <dbReference type="EMBL" id="MBM7810533.1"/>
    </source>
</evidence>